<feature type="transmembrane region" description="Helical" evidence="5">
    <location>
        <begin position="51"/>
        <end position="71"/>
    </location>
</feature>
<evidence type="ECO:0000256" key="4">
    <source>
        <dbReference type="ARBA" id="ARBA00023136"/>
    </source>
</evidence>
<feature type="transmembrane region" description="Helical" evidence="5">
    <location>
        <begin position="285"/>
        <end position="304"/>
    </location>
</feature>
<organism evidence="7 8">
    <name type="scientific">Aphanothece sacrum FPU1</name>
    <dbReference type="NCBI Taxonomy" id="1920663"/>
    <lineage>
        <taxon>Bacteria</taxon>
        <taxon>Bacillati</taxon>
        <taxon>Cyanobacteriota</taxon>
        <taxon>Cyanophyceae</taxon>
        <taxon>Oscillatoriophycideae</taxon>
        <taxon>Chroococcales</taxon>
        <taxon>Aphanothecaceae</taxon>
        <taxon>Aphanothece</taxon>
    </lineage>
</organism>
<keyword evidence="8" id="KW-1185">Reference proteome</keyword>
<dbReference type="SUPFAM" id="SSF103473">
    <property type="entry name" value="MFS general substrate transporter"/>
    <property type="match status" value="1"/>
</dbReference>
<dbReference type="InterPro" id="IPR011701">
    <property type="entry name" value="MFS"/>
</dbReference>
<dbReference type="GO" id="GO:0022857">
    <property type="term" value="F:transmembrane transporter activity"/>
    <property type="evidence" value="ECO:0007669"/>
    <property type="project" value="InterPro"/>
</dbReference>
<comment type="caution">
    <text evidence="7">The sequence shown here is derived from an EMBL/GenBank/DDBJ whole genome shotgun (WGS) entry which is preliminary data.</text>
</comment>
<reference evidence="8" key="1">
    <citation type="submission" date="2017-05" db="EMBL/GenBank/DDBJ databases">
        <title>Physiological properties and genetic analysis related to exopolysaccharide production of fresh-water unicellular cyanobacterium Aphanothece sacrum, Suizenji Nori, that has been cultured as a food source in Japan.</title>
        <authorList>
            <person name="Kanesaki Y."/>
            <person name="Yoshikawa S."/>
            <person name="Ohki K."/>
        </authorList>
    </citation>
    <scope>NUCLEOTIDE SEQUENCE [LARGE SCALE GENOMIC DNA]</scope>
    <source>
        <strain evidence="8">FPU1</strain>
    </source>
</reference>
<evidence type="ECO:0000313" key="8">
    <source>
        <dbReference type="Proteomes" id="UP000287247"/>
    </source>
</evidence>
<evidence type="ECO:0000256" key="5">
    <source>
        <dbReference type="SAM" id="Phobius"/>
    </source>
</evidence>
<dbReference type="RefSeq" id="WP_124974111.1">
    <property type="nucleotide sequence ID" value="NZ_BDQK01000007.1"/>
</dbReference>
<feature type="transmembrane region" description="Helical" evidence="5">
    <location>
        <begin position="169"/>
        <end position="190"/>
    </location>
</feature>
<gene>
    <name evidence="7" type="ORF">AsFPU1_1787</name>
</gene>
<keyword evidence="3 5" id="KW-1133">Transmembrane helix</keyword>
<dbReference type="InterPro" id="IPR036259">
    <property type="entry name" value="MFS_trans_sf"/>
</dbReference>
<dbReference type="PANTHER" id="PTHR23531">
    <property type="entry name" value="QUINOLENE RESISTANCE PROTEIN NORA"/>
    <property type="match status" value="1"/>
</dbReference>
<dbReference type="Pfam" id="PF07690">
    <property type="entry name" value="MFS_1"/>
    <property type="match status" value="1"/>
</dbReference>
<dbReference type="Gene3D" id="1.20.1250.20">
    <property type="entry name" value="MFS general substrate transporter like domains"/>
    <property type="match status" value="2"/>
</dbReference>
<feature type="domain" description="Major facilitator superfamily (MFS) profile" evidence="6">
    <location>
        <begin position="17"/>
        <end position="398"/>
    </location>
</feature>
<evidence type="ECO:0000259" key="6">
    <source>
        <dbReference type="PROSITE" id="PS50850"/>
    </source>
</evidence>
<sequence length="418" mass="44884">MNALKTFKSLELEKQQSFLLLLAIGLLFWMSLTALLPTLPTYIKYLGGTNSQVGFVMGSFAIGLLGSRTLLGHLADTHSRKLVVRIGTLAAGIAPIGYLLIHSVFPLIPVRAVHGISVAAFTTGYSALVVDLSPVKQRGEILGYMTLVAPVGMAIGPALGGWLESFVGYPPLFITTTILGFSAYFLAGYVQEKPRYLESDTHSEVSQKPSRSFWQLLSNPSLLIPSLLLLLIGLLFGTLVTFLPLFAGESGLGLNAGLFYTVAALASFSSRIFSGQASDRYGRGLFISLSLLCYMLSMLLLTQVNGQSTFLLAALLEGTGSGILIPMLLTLISDRSSSQERGRVYSVCLGGFDLGVAIAGPVFGILAEILSYRHLFGLAGSLALIALLLFFSQSNGTFKQSFRFAWGQGKDLYAFEES</sequence>
<evidence type="ECO:0000256" key="1">
    <source>
        <dbReference type="ARBA" id="ARBA00004651"/>
    </source>
</evidence>
<evidence type="ECO:0000313" key="7">
    <source>
        <dbReference type="EMBL" id="GBF80386.1"/>
    </source>
</evidence>
<evidence type="ECO:0000256" key="3">
    <source>
        <dbReference type="ARBA" id="ARBA00022989"/>
    </source>
</evidence>
<dbReference type="InterPro" id="IPR052714">
    <property type="entry name" value="MFS_Exporter"/>
</dbReference>
<proteinExistence type="predicted"/>
<feature type="transmembrane region" description="Helical" evidence="5">
    <location>
        <begin position="111"/>
        <end position="130"/>
    </location>
</feature>
<protein>
    <submittedName>
        <fullName evidence="7">MFS transporter</fullName>
    </submittedName>
</protein>
<dbReference type="AlphaFoldDB" id="A0A401IGQ0"/>
<dbReference type="PROSITE" id="PS50850">
    <property type="entry name" value="MFS"/>
    <property type="match status" value="1"/>
</dbReference>
<accession>A0A401IGQ0</accession>
<feature type="transmembrane region" description="Helical" evidence="5">
    <location>
        <begin position="252"/>
        <end position="273"/>
    </location>
</feature>
<dbReference type="GO" id="GO:0005886">
    <property type="term" value="C:plasma membrane"/>
    <property type="evidence" value="ECO:0007669"/>
    <property type="project" value="UniProtKB-SubCell"/>
</dbReference>
<feature type="transmembrane region" description="Helical" evidence="5">
    <location>
        <begin position="83"/>
        <end position="105"/>
    </location>
</feature>
<dbReference type="InterPro" id="IPR020846">
    <property type="entry name" value="MFS_dom"/>
</dbReference>
<feature type="transmembrane region" description="Helical" evidence="5">
    <location>
        <begin position="372"/>
        <end position="391"/>
    </location>
</feature>
<feature type="transmembrane region" description="Helical" evidence="5">
    <location>
        <begin position="344"/>
        <end position="366"/>
    </location>
</feature>
<dbReference type="EMBL" id="BDQK01000007">
    <property type="protein sequence ID" value="GBF80386.1"/>
    <property type="molecule type" value="Genomic_DNA"/>
</dbReference>
<dbReference type="Proteomes" id="UP000287247">
    <property type="component" value="Unassembled WGS sequence"/>
</dbReference>
<dbReference type="OrthoDB" id="9814001at2"/>
<evidence type="ECO:0000256" key="2">
    <source>
        <dbReference type="ARBA" id="ARBA00022692"/>
    </source>
</evidence>
<feature type="transmembrane region" description="Helical" evidence="5">
    <location>
        <begin position="142"/>
        <end position="163"/>
    </location>
</feature>
<keyword evidence="2 5" id="KW-0812">Transmembrane</keyword>
<feature type="transmembrane region" description="Helical" evidence="5">
    <location>
        <begin position="310"/>
        <end position="332"/>
    </location>
</feature>
<keyword evidence="4 5" id="KW-0472">Membrane</keyword>
<feature type="transmembrane region" description="Helical" evidence="5">
    <location>
        <begin position="222"/>
        <end position="246"/>
    </location>
</feature>
<dbReference type="CDD" id="cd17489">
    <property type="entry name" value="MFS_YfcJ_like"/>
    <property type="match status" value="1"/>
</dbReference>
<dbReference type="PANTHER" id="PTHR23531:SF1">
    <property type="entry name" value="QUINOLENE RESISTANCE PROTEIN NORA"/>
    <property type="match status" value="1"/>
</dbReference>
<comment type="subcellular location">
    <subcellularLocation>
        <location evidence="1">Cell membrane</location>
        <topology evidence="1">Multi-pass membrane protein</topology>
    </subcellularLocation>
</comment>
<feature type="transmembrane region" description="Helical" evidence="5">
    <location>
        <begin position="18"/>
        <end position="39"/>
    </location>
</feature>
<name>A0A401IGQ0_APHSA</name>